<organism evidence="1 2">
    <name type="scientific">Dermacentor silvarum</name>
    <name type="common">Tick</name>
    <dbReference type="NCBI Taxonomy" id="543639"/>
    <lineage>
        <taxon>Eukaryota</taxon>
        <taxon>Metazoa</taxon>
        <taxon>Ecdysozoa</taxon>
        <taxon>Arthropoda</taxon>
        <taxon>Chelicerata</taxon>
        <taxon>Arachnida</taxon>
        <taxon>Acari</taxon>
        <taxon>Parasitiformes</taxon>
        <taxon>Ixodida</taxon>
        <taxon>Ixodoidea</taxon>
        <taxon>Ixodidae</taxon>
        <taxon>Rhipicephalinae</taxon>
        <taxon>Dermacentor</taxon>
    </lineage>
</organism>
<keyword evidence="2" id="KW-1185">Reference proteome</keyword>
<accession>A0ACB8CJ21</accession>
<protein>
    <submittedName>
        <fullName evidence="1">Uncharacterized protein</fullName>
    </submittedName>
</protein>
<reference evidence="1" key="1">
    <citation type="submission" date="2020-05" db="EMBL/GenBank/DDBJ databases">
        <title>Large-scale comparative analyses of tick genomes elucidate their genetic diversity and vector capacities.</title>
        <authorList>
            <person name="Jia N."/>
            <person name="Wang J."/>
            <person name="Shi W."/>
            <person name="Du L."/>
            <person name="Sun Y."/>
            <person name="Zhan W."/>
            <person name="Jiang J."/>
            <person name="Wang Q."/>
            <person name="Zhang B."/>
            <person name="Ji P."/>
            <person name="Sakyi L.B."/>
            <person name="Cui X."/>
            <person name="Yuan T."/>
            <person name="Jiang B."/>
            <person name="Yang W."/>
            <person name="Lam T.T.-Y."/>
            <person name="Chang Q."/>
            <person name="Ding S."/>
            <person name="Wang X."/>
            <person name="Zhu J."/>
            <person name="Ruan X."/>
            <person name="Zhao L."/>
            <person name="Wei J."/>
            <person name="Que T."/>
            <person name="Du C."/>
            <person name="Cheng J."/>
            <person name="Dai P."/>
            <person name="Han X."/>
            <person name="Huang E."/>
            <person name="Gao Y."/>
            <person name="Liu J."/>
            <person name="Shao H."/>
            <person name="Ye R."/>
            <person name="Li L."/>
            <person name="Wei W."/>
            <person name="Wang X."/>
            <person name="Wang C."/>
            <person name="Yang T."/>
            <person name="Huo Q."/>
            <person name="Li W."/>
            <person name="Guo W."/>
            <person name="Chen H."/>
            <person name="Zhou L."/>
            <person name="Ni X."/>
            <person name="Tian J."/>
            <person name="Zhou Y."/>
            <person name="Sheng Y."/>
            <person name="Liu T."/>
            <person name="Pan Y."/>
            <person name="Xia L."/>
            <person name="Li J."/>
            <person name="Zhao F."/>
            <person name="Cao W."/>
        </authorList>
    </citation>
    <scope>NUCLEOTIDE SEQUENCE</scope>
    <source>
        <strain evidence="1">Dsil-2018</strain>
    </source>
</reference>
<dbReference type="Proteomes" id="UP000821865">
    <property type="component" value="Chromosome 6"/>
</dbReference>
<dbReference type="EMBL" id="CM023475">
    <property type="protein sequence ID" value="KAH7944829.1"/>
    <property type="molecule type" value="Genomic_DNA"/>
</dbReference>
<gene>
    <name evidence="1" type="ORF">HPB49_000815</name>
</gene>
<sequence length="187" mass="20791">MKFLVVCALFGVVAQGRVMIPPSVEPLSDEIINFINSIDTTWKDFTRSTVISFWEATPSEFSASWGTVNGVPYWVVANSWNQDWGDKGYFKILRGNDECGIEDDINAGVAISRKLSNGTSSTTTELTALRAAFTDIFKQPVSYWATFTDTHAALLSLKSPRADDHLIYNIEYLHTESCGTQHSVILL</sequence>
<evidence type="ECO:0000313" key="2">
    <source>
        <dbReference type="Proteomes" id="UP000821865"/>
    </source>
</evidence>
<evidence type="ECO:0000313" key="1">
    <source>
        <dbReference type="EMBL" id="KAH7944829.1"/>
    </source>
</evidence>
<name>A0ACB8CJ21_DERSI</name>
<proteinExistence type="predicted"/>
<comment type="caution">
    <text evidence="1">The sequence shown here is derived from an EMBL/GenBank/DDBJ whole genome shotgun (WGS) entry which is preliminary data.</text>
</comment>